<dbReference type="CDD" id="cd06223">
    <property type="entry name" value="PRTases_typeI"/>
    <property type="match status" value="1"/>
</dbReference>
<keyword evidence="4 6" id="KW-0808">Transferase</keyword>
<dbReference type="InterPro" id="IPR023050">
    <property type="entry name" value="PyrR"/>
</dbReference>
<dbReference type="NCBIfam" id="NF003549">
    <property type="entry name" value="PRK05205.1-5"/>
    <property type="match status" value="1"/>
</dbReference>
<name>A0A1G6B9S0_9BACT</name>
<comment type="function">
    <text evidence="4">Regulates the transcription of the pyrimidine nucleotide (pyr) operon in response to exogenous pyrimidines.</text>
</comment>
<evidence type="ECO:0000256" key="1">
    <source>
        <dbReference type="ARBA" id="ARBA00005565"/>
    </source>
</evidence>
<proteinExistence type="inferred from homology"/>
<evidence type="ECO:0000313" key="6">
    <source>
        <dbReference type="EMBL" id="SDB17377.1"/>
    </source>
</evidence>
<evidence type="ECO:0000256" key="3">
    <source>
        <dbReference type="ARBA" id="ARBA00023163"/>
    </source>
</evidence>
<comment type="catalytic activity">
    <reaction evidence="4">
        <text>UMP + diphosphate = 5-phospho-alpha-D-ribose 1-diphosphate + uracil</text>
        <dbReference type="Rhea" id="RHEA:13017"/>
        <dbReference type="ChEBI" id="CHEBI:17568"/>
        <dbReference type="ChEBI" id="CHEBI:33019"/>
        <dbReference type="ChEBI" id="CHEBI:57865"/>
        <dbReference type="ChEBI" id="CHEBI:58017"/>
        <dbReference type="EC" id="2.4.2.9"/>
    </reaction>
</comment>
<sequence>MTRSTTHPRGKVLLQAEEVRRTMERLAYEVIERHGEGAPLALIGIQRRGVELAKRLKSVLESRFGSEIPLGSLDINLYRDDWTNMDSQPQIHRTQIPFNVDDREIILVDDVLFTGRTIRAALEAILDYGRPKRVELLVLVDRGHRELPIHADYVGKKVNTSQHEKVDVFVREQDGEDVVVLNEQT</sequence>
<evidence type="ECO:0000313" key="7">
    <source>
        <dbReference type="Proteomes" id="UP000198771"/>
    </source>
</evidence>
<dbReference type="OrthoDB" id="9802227at2"/>
<keyword evidence="3 4" id="KW-0804">Transcription</keyword>
<gene>
    <name evidence="4" type="primary">pyrR</name>
    <name evidence="6" type="ORF">SAMN05660653_00827</name>
</gene>
<dbReference type="InterPro" id="IPR050137">
    <property type="entry name" value="PyrR_bifunctional"/>
</dbReference>
<dbReference type="InterPro" id="IPR000836">
    <property type="entry name" value="PRTase_dom"/>
</dbReference>
<comment type="function">
    <text evidence="4">Also displays a weak uracil phosphoribosyltransferase activity which is not physiologically significant.</text>
</comment>
<protein>
    <recommendedName>
        <fullName evidence="4">Bifunctional protein PyrR</fullName>
    </recommendedName>
    <domain>
        <recommendedName>
            <fullName evidence="4">Pyrimidine operon regulatory protein</fullName>
        </recommendedName>
    </domain>
    <domain>
        <recommendedName>
            <fullName evidence="4">Uracil phosphoribosyltransferase</fullName>
            <shortName evidence="4">UPRTase</shortName>
            <ecNumber evidence="4">2.4.2.9</ecNumber>
        </recommendedName>
    </domain>
</protein>
<dbReference type="SUPFAM" id="SSF53271">
    <property type="entry name" value="PRTase-like"/>
    <property type="match status" value="1"/>
</dbReference>
<dbReference type="AlphaFoldDB" id="A0A1G6B9S0"/>
<dbReference type="PANTHER" id="PTHR11608:SF0">
    <property type="entry name" value="BIFUNCTIONAL PROTEIN PYRR"/>
    <property type="match status" value="1"/>
</dbReference>
<keyword evidence="7" id="KW-1185">Reference proteome</keyword>
<dbReference type="RefSeq" id="WP_092117519.1">
    <property type="nucleotide sequence ID" value="NZ_FMXO01000004.1"/>
</dbReference>
<reference evidence="6 7" key="1">
    <citation type="submission" date="2016-10" db="EMBL/GenBank/DDBJ databases">
        <authorList>
            <person name="de Groot N.N."/>
        </authorList>
    </citation>
    <scope>NUCLEOTIDE SEQUENCE [LARGE SCALE GENOMIC DNA]</scope>
    <source>
        <strain evidence="6 7">ASO4-2</strain>
    </source>
</reference>
<comment type="similarity">
    <text evidence="1 4">Belongs to the purine/pyrimidine phosphoribosyltransferase family. PyrR subfamily.</text>
</comment>
<accession>A0A1G6B9S0</accession>
<keyword evidence="2 4" id="KW-0805">Transcription regulation</keyword>
<dbReference type="PANTHER" id="PTHR11608">
    <property type="entry name" value="BIFUNCTIONAL PROTEIN PYRR"/>
    <property type="match status" value="1"/>
</dbReference>
<organism evidence="6 7">
    <name type="scientific">Desulfonatronum thiosulfatophilum</name>
    <dbReference type="NCBI Taxonomy" id="617002"/>
    <lineage>
        <taxon>Bacteria</taxon>
        <taxon>Pseudomonadati</taxon>
        <taxon>Thermodesulfobacteriota</taxon>
        <taxon>Desulfovibrionia</taxon>
        <taxon>Desulfovibrionales</taxon>
        <taxon>Desulfonatronaceae</taxon>
        <taxon>Desulfonatronum</taxon>
    </lineage>
</organism>
<feature type="short sequence motif" description="PRPP-binding" evidence="4">
    <location>
        <begin position="105"/>
        <end position="117"/>
    </location>
</feature>
<dbReference type="EC" id="2.4.2.9" evidence="4"/>
<dbReference type="Gene3D" id="3.40.50.2020">
    <property type="match status" value="1"/>
</dbReference>
<dbReference type="NCBIfam" id="NF003545">
    <property type="entry name" value="PRK05205.1-1"/>
    <property type="match status" value="1"/>
</dbReference>
<dbReference type="Pfam" id="PF00156">
    <property type="entry name" value="Pribosyltran"/>
    <property type="match status" value="1"/>
</dbReference>
<keyword evidence="4 6" id="KW-0328">Glycosyltransferase</keyword>
<dbReference type="GO" id="GO:0004845">
    <property type="term" value="F:uracil phosphoribosyltransferase activity"/>
    <property type="evidence" value="ECO:0007669"/>
    <property type="project" value="UniProtKB-UniRule"/>
</dbReference>
<dbReference type="GO" id="GO:0006355">
    <property type="term" value="P:regulation of DNA-templated transcription"/>
    <property type="evidence" value="ECO:0007669"/>
    <property type="project" value="UniProtKB-UniRule"/>
</dbReference>
<dbReference type="EMBL" id="FMXO01000004">
    <property type="protein sequence ID" value="SDB17377.1"/>
    <property type="molecule type" value="Genomic_DNA"/>
</dbReference>
<dbReference type="Proteomes" id="UP000198771">
    <property type="component" value="Unassembled WGS sequence"/>
</dbReference>
<dbReference type="FunFam" id="3.40.50.2020:FF:000020">
    <property type="entry name" value="Bifunctional protein PyrR"/>
    <property type="match status" value="1"/>
</dbReference>
<dbReference type="STRING" id="617002.SAMN05660653_00827"/>
<feature type="domain" description="Phosphoribosyltransferase" evidence="5">
    <location>
        <begin position="14"/>
        <end position="165"/>
    </location>
</feature>
<evidence type="ECO:0000256" key="4">
    <source>
        <dbReference type="HAMAP-Rule" id="MF_01219"/>
    </source>
</evidence>
<dbReference type="HAMAP" id="MF_01219">
    <property type="entry name" value="PyrR"/>
    <property type="match status" value="1"/>
</dbReference>
<evidence type="ECO:0000256" key="2">
    <source>
        <dbReference type="ARBA" id="ARBA00023015"/>
    </source>
</evidence>
<dbReference type="InterPro" id="IPR029057">
    <property type="entry name" value="PRTase-like"/>
</dbReference>
<evidence type="ECO:0000259" key="5">
    <source>
        <dbReference type="Pfam" id="PF00156"/>
    </source>
</evidence>